<sequence length="163" mass="19550">MVKRRRRLLKYLKRTDWDSYCFVISKLELRDNPDHGYKTRSIWCGSIGSHIWWSDERKPKIRKMEKDNQPVDGKPAGLCRFHSGQSGCSAESPVFQVWFLQLRSAYQLLMQCVILFLFLYEEEIDIMVSPFNYFFYQPWVEFMTDVFISLAMFVLYGFGRLFH</sequence>
<evidence type="ECO:0000313" key="4">
    <source>
        <dbReference type="Proteomes" id="UP000008827"/>
    </source>
</evidence>
<name>A0A0R0IVY6_SOYBN</name>
<dbReference type="Proteomes" id="UP000008827">
    <property type="component" value="Chromosome 8"/>
</dbReference>
<keyword evidence="4" id="KW-1185">Reference proteome</keyword>
<dbReference type="InParanoid" id="A0A0R0IVY6"/>
<dbReference type="STRING" id="3847.A0A0R0IVY6"/>
<gene>
    <name evidence="2" type="ORF">GLYMA_08G216000</name>
</gene>
<keyword evidence="1" id="KW-1133">Transmembrane helix</keyword>
<reference evidence="2" key="3">
    <citation type="submission" date="2018-07" db="EMBL/GenBank/DDBJ databases">
        <title>WGS assembly of Glycine max.</title>
        <authorList>
            <person name="Schmutz J."/>
            <person name="Cannon S."/>
            <person name="Schlueter J."/>
            <person name="Ma J."/>
            <person name="Mitros T."/>
            <person name="Nelson W."/>
            <person name="Hyten D."/>
            <person name="Song Q."/>
            <person name="Thelen J."/>
            <person name="Cheng J."/>
            <person name="Xu D."/>
            <person name="Hellsten U."/>
            <person name="May G."/>
            <person name="Yu Y."/>
            <person name="Sakurai T."/>
            <person name="Umezawa T."/>
            <person name="Bhattacharyya M."/>
            <person name="Sandhu D."/>
            <person name="Valliyodan B."/>
            <person name="Lindquist E."/>
            <person name="Peto M."/>
            <person name="Grant D."/>
            <person name="Shu S."/>
            <person name="Goodstein D."/>
            <person name="Barry K."/>
            <person name="Futrell-Griggs M."/>
            <person name="Abernathy B."/>
            <person name="Du J."/>
            <person name="Tian Z."/>
            <person name="Zhu L."/>
            <person name="Gill N."/>
            <person name="Joshi T."/>
            <person name="Libault M."/>
            <person name="Sethuraman A."/>
            <person name="Zhang X."/>
            <person name="Shinozaki K."/>
            <person name="Nguyen H."/>
            <person name="Wing R."/>
            <person name="Cregan P."/>
            <person name="Specht J."/>
            <person name="Grimwood J."/>
            <person name="Rokhsar D."/>
            <person name="Stacey G."/>
            <person name="Shoemaker R."/>
            <person name="Jackson S."/>
        </authorList>
    </citation>
    <scope>NUCLEOTIDE SEQUENCE</scope>
    <source>
        <tissue evidence="2">Callus</tissue>
    </source>
</reference>
<dbReference type="InterPro" id="IPR009068">
    <property type="entry name" value="uS15_NS1_RNA-bd_sf"/>
</dbReference>
<evidence type="ECO:0000313" key="3">
    <source>
        <dbReference type="EnsemblPlants" id="KRH44517"/>
    </source>
</evidence>
<protein>
    <submittedName>
        <fullName evidence="2 3">Uncharacterized protein</fullName>
    </submittedName>
</protein>
<dbReference type="Gramene" id="KRH44517">
    <property type="protein sequence ID" value="KRH44517"/>
    <property type="gene ID" value="GLYMA_08G216000"/>
</dbReference>
<dbReference type="SMR" id="A0A0R0IVY6"/>
<dbReference type="PANTHER" id="PTHR47546">
    <property type="entry name" value="S15/NS1, RNA-BINDING PROTEIN"/>
    <property type="match status" value="1"/>
</dbReference>
<proteinExistence type="predicted"/>
<reference evidence="3" key="2">
    <citation type="submission" date="2018-02" db="UniProtKB">
        <authorList>
            <consortium name="EnsemblPlants"/>
        </authorList>
    </citation>
    <scope>IDENTIFICATION</scope>
    <source>
        <strain evidence="3">Williams 82</strain>
    </source>
</reference>
<dbReference type="Gene3D" id="6.10.250.3130">
    <property type="match status" value="1"/>
</dbReference>
<feature type="transmembrane region" description="Helical" evidence="1">
    <location>
        <begin position="140"/>
        <end position="158"/>
    </location>
</feature>
<reference evidence="2 3" key="1">
    <citation type="journal article" date="2010" name="Nature">
        <title>Genome sequence of the palaeopolyploid soybean.</title>
        <authorList>
            <person name="Schmutz J."/>
            <person name="Cannon S.B."/>
            <person name="Schlueter J."/>
            <person name="Ma J."/>
            <person name="Mitros T."/>
            <person name="Nelson W."/>
            <person name="Hyten D.L."/>
            <person name="Song Q."/>
            <person name="Thelen J.J."/>
            <person name="Cheng J."/>
            <person name="Xu D."/>
            <person name="Hellsten U."/>
            <person name="May G.D."/>
            <person name="Yu Y."/>
            <person name="Sakurai T."/>
            <person name="Umezawa T."/>
            <person name="Bhattacharyya M.K."/>
            <person name="Sandhu D."/>
            <person name="Valliyodan B."/>
            <person name="Lindquist E."/>
            <person name="Peto M."/>
            <person name="Grant D."/>
            <person name="Shu S."/>
            <person name="Goodstein D."/>
            <person name="Barry K."/>
            <person name="Futrell-Griggs M."/>
            <person name="Abernathy B."/>
            <person name="Du J."/>
            <person name="Tian Z."/>
            <person name="Zhu L."/>
            <person name="Gill N."/>
            <person name="Joshi T."/>
            <person name="Libault M."/>
            <person name="Sethuraman A."/>
            <person name="Zhang X.-C."/>
            <person name="Shinozaki K."/>
            <person name="Nguyen H.T."/>
            <person name="Wing R.A."/>
            <person name="Cregan P."/>
            <person name="Specht J."/>
            <person name="Grimwood J."/>
            <person name="Rokhsar D."/>
            <person name="Stacey G."/>
            <person name="Shoemaker R.C."/>
            <person name="Jackson S.A."/>
        </authorList>
    </citation>
    <scope>NUCLEOTIDE SEQUENCE [LARGE SCALE GENOMIC DNA]</scope>
    <source>
        <strain evidence="3">cv. Williams 82</strain>
        <tissue evidence="2">Callus</tissue>
    </source>
</reference>
<dbReference type="SUPFAM" id="SSF47060">
    <property type="entry name" value="S15/NS1 RNA-binding domain"/>
    <property type="match status" value="1"/>
</dbReference>
<keyword evidence="1" id="KW-0472">Membrane</keyword>
<accession>A0A0R0IVY6</accession>
<dbReference type="PANTHER" id="PTHR47546:SF3">
    <property type="entry name" value="30S RIBOSOMAL PROTEIN S15, CHLOROPLASTIC"/>
    <property type="match status" value="1"/>
</dbReference>
<dbReference type="EMBL" id="CM000841">
    <property type="protein sequence ID" value="KRH44517.1"/>
    <property type="molecule type" value="Genomic_DNA"/>
</dbReference>
<keyword evidence="1" id="KW-0812">Transmembrane</keyword>
<dbReference type="AlphaFoldDB" id="A0A0R0IVY6"/>
<evidence type="ECO:0000313" key="2">
    <source>
        <dbReference type="EMBL" id="KRH44517.1"/>
    </source>
</evidence>
<organism evidence="2">
    <name type="scientific">Glycine max</name>
    <name type="common">Soybean</name>
    <name type="synonym">Glycine hispida</name>
    <dbReference type="NCBI Taxonomy" id="3847"/>
    <lineage>
        <taxon>Eukaryota</taxon>
        <taxon>Viridiplantae</taxon>
        <taxon>Streptophyta</taxon>
        <taxon>Embryophyta</taxon>
        <taxon>Tracheophyta</taxon>
        <taxon>Spermatophyta</taxon>
        <taxon>Magnoliopsida</taxon>
        <taxon>eudicotyledons</taxon>
        <taxon>Gunneridae</taxon>
        <taxon>Pentapetalae</taxon>
        <taxon>rosids</taxon>
        <taxon>fabids</taxon>
        <taxon>Fabales</taxon>
        <taxon>Fabaceae</taxon>
        <taxon>Papilionoideae</taxon>
        <taxon>50 kb inversion clade</taxon>
        <taxon>NPAAA clade</taxon>
        <taxon>indigoferoid/millettioid clade</taxon>
        <taxon>Phaseoleae</taxon>
        <taxon>Glycine</taxon>
        <taxon>Glycine subgen. Soja</taxon>
    </lineage>
</organism>
<evidence type="ECO:0000256" key="1">
    <source>
        <dbReference type="SAM" id="Phobius"/>
    </source>
</evidence>
<feature type="transmembrane region" description="Helical" evidence="1">
    <location>
        <begin position="104"/>
        <end position="120"/>
    </location>
</feature>
<dbReference type="EnsemblPlants" id="KRH44517">
    <property type="protein sequence ID" value="KRH44517"/>
    <property type="gene ID" value="GLYMA_08G216000"/>
</dbReference>